<reference evidence="1 2" key="2">
    <citation type="journal article" date="2016" name="Int. J. Syst. Evol. Microbiol.">
        <title>Bacillus gobiensis sp. nov., isolated from a soil sample.</title>
        <authorList>
            <person name="Liu B."/>
            <person name="Liu G.H."/>
            <person name="Cetin S."/>
            <person name="Schumann P."/>
            <person name="Pan Z.Z."/>
            <person name="Chen Q.Q."/>
        </authorList>
    </citation>
    <scope>NUCLEOTIDE SEQUENCE [LARGE SCALE GENOMIC DNA]</scope>
    <source>
        <strain evidence="1 2">FJAT-4402</strain>
    </source>
</reference>
<accession>A0A0M3R918</accession>
<sequence>MQLNPNNDEIRKSYEVNSSTIAVLPLQKEKSIYSLVIETEKSFQVKLKPMQIIDRSCRYYGSSYAGRKAGTFEMINVSHKPPIAVDHVNNIFMFPTFSSSRPQCGWVSLKHVDDCNSTELDNTKVLLKNGRTLEIPVSSASFKHQVQRTAWLRTKFLDRLETKTANLPDFMELSPENQAKLFYDYILREIRKRY</sequence>
<dbReference type="PIRSF" id="PIRSF011560">
    <property type="entry name" value="ComK"/>
    <property type="match status" value="1"/>
</dbReference>
<dbReference type="PATRIC" id="fig|1441095.3.peg.652"/>
<proteinExistence type="predicted"/>
<reference evidence="2" key="1">
    <citation type="submission" date="2015-08" db="EMBL/GenBank/DDBJ databases">
        <title>Genome sequencing project for genomic taxonomy and phylogenomics of Bacillus-like bacteria.</title>
        <authorList>
            <person name="Liu B."/>
            <person name="Wang J."/>
            <person name="Zhu Y."/>
            <person name="Liu G."/>
            <person name="Chen Q."/>
            <person name="Chen Z."/>
            <person name="Lan J."/>
            <person name="Che J."/>
            <person name="Ge C."/>
            <person name="Shi H."/>
            <person name="Pan Z."/>
            <person name="Liu X."/>
        </authorList>
    </citation>
    <scope>NUCLEOTIDE SEQUENCE [LARGE SCALE GENOMIC DNA]</scope>
    <source>
        <strain evidence="2">FJAT-4402</strain>
    </source>
</reference>
<evidence type="ECO:0000313" key="2">
    <source>
        <dbReference type="Proteomes" id="UP000067625"/>
    </source>
</evidence>
<dbReference type="EMBL" id="CP012600">
    <property type="protein sequence ID" value="ALC80662.1"/>
    <property type="molecule type" value="Genomic_DNA"/>
</dbReference>
<dbReference type="AlphaFoldDB" id="A0A0M3R918"/>
<dbReference type="STRING" id="1441095.AM592_02975"/>
<dbReference type="GO" id="GO:0030420">
    <property type="term" value="P:establishment of competence for transformation"/>
    <property type="evidence" value="ECO:0007669"/>
    <property type="project" value="InterPro"/>
</dbReference>
<protein>
    <submittedName>
        <fullName evidence="1">Competence protein</fullName>
    </submittedName>
</protein>
<dbReference type="InterPro" id="IPR010461">
    <property type="entry name" value="ComK"/>
</dbReference>
<keyword evidence="2" id="KW-1185">Reference proteome</keyword>
<name>A0A0M3R918_9BACI</name>
<evidence type="ECO:0000313" key="1">
    <source>
        <dbReference type="EMBL" id="ALC80662.1"/>
    </source>
</evidence>
<dbReference type="Proteomes" id="UP000067625">
    <property type="component" value="Chromosome"/>
</dbReference>
<gene>
    <name evidence="1" type="ORF">AM592_02975</name>
</gene>
<dbReference type="Pfam" id="PF06338">
    <property type="entry name" value="ComK"/>
    <property type="match status" value="1"/>
</dbReference>
<dbReference type="OrthoDB" id="2417337at2"/>
<organism evidence="1 2">
    <name type="scientific">Bacillus gobiensis</name>
    <dbReference type="NCBI Taxonomy" id="1441095"/>
    <lineage>
        <taxon>Bacteria</taxon>
        <taxon>Bacillati</taxon>
        <taxon>Bacillota</taxon>
        <taxon>Bacilli</taxon>
        <taxon>Bacillales</taxon>
        <taxon>Bacillaceae</taxon>
        <taxon>Bacillus</taxon>
    </lineage>
</organism>